<keyword evidence="2" id="KW-1185">Reference proteome</keyword>
<evidence type="ECO:0000313" key="2">
    <source>
        <dbReference type="Proteomes" id="UP000800200"/>
    </source>
</evidence>
<dbReference type="EMBL" id="ML994638">
    <property type="protein sequence ID" value="KAF2184409.1"/>
    <property type="molecule type" value="Genomic_DNA"/>
</dbReference>
<accession>A0A6A6E1F0</accession>
<name>A0A6A6E1F0_9PEZI</name>
<dbReference type="Proteomes" id="UP000800200">
    <property type="component" value="Unassembled WGS sequence"/>
</dbReference>
<sequence>MLELRMKSPPHATMSSKSPKKHRLFMIGITATTISSLTLRTMSYPKLVLDEAWSSRTISGFGSDKCQLLLRHYISTGTY</sequence>
<protein>
    <submittedName>
        <fullName evidence="1">Uncharacterized protein</fullName>
    </submittedName>
</protein>
<dbReference type="AlphaFoldDB" id="A0A6A6E1F0"/>
<proteinExistence type="predicted"/>
<reference evidence="1" key="1">
    <citation type="journal article" date="2020" name="Stud. Mycol.">
        <title>101 Dothideomycetes genomes: a test case for predicting lifestyles and emergence of pathogens.</title>
        <authorList>
            <person name="Haridas S."/>
            <person name="Albert R."/>
            <person name="Binder M."/>
            <person name="Bloem J."/>
            <person name="Labutti K."/>
            <person name="Salamov A."/>
            <person name="Andreopoulos B."/>
            <person name="Baker S."/>
            <person name="Barry K."/>
            <person name="Bills G."/>
            <person name="Bluhm B."/>
            <person name="Cannon C."/>
            <person name="Castanera R."/>
            <person name="Culley D."/>
            <person name="Daum C."/>
            <person name="Ezra D."/>
            <person name="Gonzalez J."/>
            <person name="Henrissat B."/>
            <person name="Kuo A."/>
            <person name="Liang C."/>
            <person name="Lipzen A."/>
            <person name="Lutzoni F."/>
            <person name="Magnuson J."/>
            <person name="Mondo S."/>
            <person name="Nolan M."/>
            <person name="Ohm R."/>
            <person name="Pangilinan J."/>
            <person name="Park H.-J."/>
            <person name="Ramirez L."/>
            <person name="Alfaro M."/>
            <person name="Sun H."/>
            <person name="Tritt A."/>
            <person name="Yoshinaga Y."/>
            <person name="Zwiers L.-H."/>
            <person name="Turgeon B."/>
            <person name="Goodwin S."/>
            <person name="Spatafora J."/>
            <person name="Crous P."/>
            <person name="Grigoriev I."/>
        </authorList>
    </citation>
    <scope>NUCLEOTIDE SEQUENCE</scope>
    <source>
        <strain evidence="1">CBS 207.26</strain>
    </source>
</reference>
<gene>
    <name evidence="1" type="ORF">K469DRAFT_183507</name>
</gene>
<evidence type="ECO:0000313" key="1">
    <source>
        <dbReference type="EMBL" id="KAF2184409.1"/>
    </source>
</evidence>
<organism evidence="1 2">
    <name type="scientific">Zopfia rhizophila CBS 207.26</name>
    <dbReference type="NCBI Taxonomy" id="1314779"/>
    <lineage>
        <taxon>Eukaryota</taxon>
        <taxon>Fungi</taxon>
        <taxon>Dikarya</taxon>
        <taxon>Ascomycota</taxon>
        <taxon>Pezizomycotina</taxon>
        <taxon>Dothideomycetes</taxon>
        <taxon>Dothideomycetes incertae sedis</taxon>
        <taxon>Zopfiaceae</taxon>
        <taxon>Zopfia</taxon>
    </lineage>
</organism>